<dbReference type="Gramene" id="CDP18665">
    <property type="protein sequence ID" value="CDP18665"/>
    <property type="gene ID" value="GSCOC_T00006395001"/>
</dbReference>
<dbReference type="OMA" id="VAWVGSE"/>
<proteinExistence type="predicted"/>
<dbReference type="InterPro" id="IPR011059">
    <property type="entry name" value="Metal-dep_hydrolase_composite"/>
</dbReference>
<dbReference type="InterPro" id="IPR032466">
    <property type="entry name" value="Metal_Hydrolase"/>
</dbReference>
<evidence type="ECO:0000256" key="1">
    <source>
        <dbReference type="SAM" id="Phobius"/>
    </source>
</evidence>
<dbReference type="FunCoup" id="A0A068VCW7">
    <property type="interactions" value="160"/>
</dbReference>
<dbReference type="GO" id="GO:0016810">
    <property type="term" value="F:hydrolase activity, acting on carbon-nitrogen (but not peptide) bonds"/>
    <property type="evidence" value="ECO:0007669"/>
    <property type="project" value="InterPro"/>
</dbReference>
<dbReference type="Gene3D" id="3.10.310.70">
    <property type="match status" value="1"/>
</dbReference>
<dbReference type="GO" id="GO:0009845">
    <property type="term" value="P:seed germination"/>
    <property type="evidence" value="ECO:0007669"/>
    <property type="project" value="EnsemblPlants"/>
</dbReference>
<feature type="transmembrane region" description="Helical" evidence="1">
    <location>
        <begin position="34"/>
        <end position="53"/>
    </location>
</feature>
<keyword evidence="1" id="KW-0812">Transmembrane</keyword>
<dbReference type="OrthoDB" id="3501663at2759"/>
<sequence>MSTDKSKSCFASPMPTIHHTEIYTQYQTKMRVRWLSVSATMAILLSIASLPLLTQNTINNYTTFTSSFSNFLKIFRSKTVQRGVADLIVTNGTIFTSDDSLPFAQSMAIRSGRIIQVGDYSSVQDLAGPGTRELNLEGKMVVPGFIDSHVHLISGGLQMARVELHDVKSKDHFVDKVKEAVANMKQGSWLLGGGWNNDFWGGELPMASWIDDITPHNPVWLSRIDGHMGLANSLALKLAGTSSYMNDPDGGAIIRNSNGEATGLLVDSTMKLITSCIPEVSVDVRREALMRASNLALMRGVTTVVDVGRYFPGSSTETSWEDFSDVYTWADLVGKMLIRVCLFFPIETWARLRDLKYKAGPKLSEKIYLGGVKAFADGSLGSSSALFHEPYVDEPHNSGLEVADINSLHGMTVSADKAGLQVAIHAIGDKANALILDMYASVVSHNGFRDRRFRIEHAQHLVPGMASRFSEQAIIASVQPDHMLDDADSAIKKLGIERATKGSYVFQSLLASGTKLAFGSDWPVADINPLGSMRTAMKRIPSGWHEAWSSSECMNLSDALKAYTIWAAHGCFLDKDVGSISPGKLADFVVLSTDSWDEFSREGSAYVEATYMGGIRAFP</sequence>
<dbReference type="Proteomes" id="UP000295252">
    <property type="component" value="Chromosome IV"/>
</dbReference>
<dbReference type="PANTHER" id="PTHR22642:SF2">
    <property type="entry name" value="PROTEIN LONG AFTER FAR-RED 3"/>
    <property type="match status" value="1"/>
</dbReference>
<keyword evidence="4" id="KW-1185">Reference proteome</keyword>
<dbReference type="InterPro" id="IPR033932">
    <property type="entry name" value="YtcJ-like"/>
</dbReference>
<dbReference type="STRING" id="49390.A0A068VCW7"/>
<reference evidence="4" key="1">
    <citation type="journal article" date="2014" name="Science">
        <title>The coffee genome provides insight into the convergent evolution of caffeine biosynthesis.</title>
        <authorList>
            <person name="Denoeud F."/>
            <person name="Carretero-Paulet L."/>
            <person name="Dereeper A."/>
            <person name="Droc G."/>
            <person name="Guyot R."/>
            <person name="Pietrella M."/>
            <person name="Zheng C."/>
            <person name="Alberti A."/>
            <person name="Anthony F."/>
            <person name="Aprea G."/>
            <person name="Aury J.M."/>
            <person name="Bento P."/>
            <person name="Bernard M."/>
            <person name="Bocs S."/>
            <person name="Campa C."/>
            <person name="Cenci A."/>
            <person name="Combes M.C."/>
            <person name="Crouzillat D."/>
            <person name="Da Silva C."/>
            <person name="Daddiego L."/>
            <person name="De Bellis F."/>
            <person name="Dussert S."/>
            <person name="Garsmeur O."/>
            <person name="Gayraud T."/>
            <person name="Guignon V."/>
            <person name="Jahn K."/>
            <person name="Jamilloux V."/>
            <person name="Joet T."/>
            <person name="Labadie K."/>
            <person name="Lan T."/>
            <person name="Leclercq J."/>
            <person name="Lepelley M."/>
            <person name="Leroy T."/>
            <person name="Li L.T."/>
            <person name="Librado P."/>
            <person name="Lopez L."/>
            <person name="Munoz A."/>
            <person name="Noel B."/>
            <person name="Pallavicini A."/>
            <person name="Perrotta G."/>
            <person name="Poncet V."/>
            <person name="Pot D."/>
            <person name="Priyono X."/>
            <person name="Rigoreau M."/>
            <person name="Rouard M."/>
            <person name="Rozas J."/>
            <person name="Tranchant-Dubreuil C."/>
            <person name="VanBuren R."/>
            <person name="Zhang Q."/>
            <person name="Andrade A.C."/>
            <person name="Argout X."/>
            <person name="Bertrand B."/>
            <person name="de Kochko A."/>
            <person name="Graziosi G."/>
            <person name="Henry R.J."/>
            <person name="Jayarama X."/>
            <person name="Ming R."/>
            <person name="Nagai C."/>
            <person name="Rounsley S."/>
            <person name="Sankoff D."/>
            <person name="Giuliano G."/>
            <person name="Albert V.A."/>
            <person name="Wincker P."/>
            <person name="Lashermes P."/>
        </authorList>
    </citation>
    <scope>NUCLEOTIDE SEQUENCE [LARGE SCALE GENOMIC DNA]</scope>
    <source>
        <strain evidence="4">cv. DH200-94</strain>
    </source>
</reference>
<dbReference type="AlphaFoldDB" id="A0A068VCW7"/>
<dbReference type="Gene3D" id="3.20.20.140">
    <property type="entry name" value="Metal-dependent hydrolases"/>
    <property type="match status" value="1"/>
</dbReference>
<dbReference type="GO" id="GO:0048471">
    <property type="term" value="C:perinuclear region of cytoplasm"/>
    <property type="evidence" value="ECO:0007669"/>
    <property type="project" value="EnsemblPlants"/>
</dbReference>
<dbReference type="InterPro" id="IPR013108">
    <property type="entry name" value="Amidohydro_3"/>
</dbReference>
<gene>
    <name evidence="3" type="ORF">GSCOC_T00006395001</name>
</gene>
<dbReference type="SUPFAM" id="SSF51338">
    <property type="entry name" value="Composite domain of metallo-dependent hydrolases"/>
    <property type="match status" value="1"/>
</dbReference>
<dbReference type="SUPFAM" id="SSF51556">
    <property type="entry name" value="Metallo-dependent hydrolases"/>
    <property type="match status" value="1"/>
</dbReference>
<name>A0A068VCW7_COFCA</name>
<evidence type="ECO:0000313" key="3">
    <source>
        <dbReference type="EMBL" id="CDP18665.1"/>
    </source>
</evidence>
<keyword evidence="1" id="KW-1133">Transmembrane helix</keyword>
<dbReference type="EMBL" id="HG739348">
    <property type="protein sequence ID" value="CDP18665.1"/>
    <property type="molecule type" value="Genomic_DNA"/>
</dbReference>
<dbReference type="GO" id="GO:0009704">
    <property type="term" value="P:de-etiolation"/>
    <property type="evidence" value="ECO:0007669"/>
    <property type="project" value="EnsemblPlants"/>
</dbReference>
<dbReference type="CDD" id="cd01300">
    <property type="entry name" value="YtcJ_like"/>
    <property type="match status" value="1"/>
</dbReference>
<feature type="domain" description="Amidohydrolase 3" evidence="2">
    <location>
        <begin position="133"/>
        <end position="594"/>
    </location>
</feature>
<dbReference type="Pfam" id="PF07969">
    <property type="entry name" value="Amidohydro_3"/>
    <property type="match status" value="1"/>
</dbReference>
<evidence type="ECO:0000313" key="4">
    <source>
        <dbReference type="Proteomes" id="UP000295252"/>
    </source>
</evidence>
<dbReference type="Gene3D" id="2.30.40.10">
    <property type="entry name" value="Urease, subunit C, domain 1"/>
    <property type="match status" value="1"/>
</dbReference>
<accession>A0A068VCW7</accession>
<organism evidence="3 4">
    <name type="scientific">Coffea canephora</name>
    <name type="common">Robusta coffee</name>
    <dbReference type="NCBI Taxonomy" id="49390"/>
    <lineage>
        <taxon>Eukaryota</taxon>
        <taxon>Viridiplantae</taxon>
        <taxon>Streptophyta</taxon>
        <taxon>Embryophyta</taxon>
        <taxon>Tracheophyta</taxon>
        <taxon>Spermatophyta</taxon>
        <taxon>Magnoliopsida</taxon>
        <taxon>eudicotyledons</taxon>
        <taxon>Gunneridae</taxon>
        <taxon>Pentapetalae</taxon>
        <taxon>asterids</taxon>
        <taxon>lamiids</taxon>
        <taxon>Gentianales</taxon>
        <taxon>Rubiaceae</taxon>
        <taxon>Ixoroideae</taxon>
        <taxon>Gardenieae complex</taxon>
        <taxon>Bertiereae - Coffeeae clade</taxon>
        <taxon>Coffeeae</taxon>
        <taxon>Coffea</taxon>
    </lineage>
</organism>
<dbReference type="PhylomeDB" id="A0A068VCW7"/>
<evidence type="ECO:0000259" key="2">
    <source>
        <dbReference type="Pfam" id="PF07969"/>
    </source>
</evidence>
<dbReference type="GO" id="GO:0010218">
    <property type="term" value="P:response to far red light"/>
    <property type="evidence" value="ECO:0007669"/>
    <property type="project" value="EnsemblPlants"/>
</dbReference>
<keyword evidence="1" id="KW-0472">Membrane</keyword>
<dbReference type="PANTHER" id="PTHR22642">
    <property type="entry name" value="IMIDAZOLONEPROPIONASE"/>
    <property type="match status" value="1"/>
</dbReference>
<protein>
    <recommendedName>
        <fullName evidence="2">Amidohydrolase 3 domain-containing protein</fullName>
    </recommendedName>
</protein>
<dbReference type="InParanoid" id="A0A068VCW7"/>